<protein>
    <submittedName>
        <fullName evidence="2">Uncharacterized protein</fullName>
    </submittedName>
</protein>
<dbReference type="Proteomes" id="UP000266673">
    <property type="component" value="Unassembled WGS sequence"/>
</dbReference>
<evidence type="ECO:0000313" key="3">
    <source>
        <dbReference type="Proteomes" id="UP000266673"/>
    </source>
</evidence>
<feature type="transmembrane region" description="Helical" evidence="1">
    <location>
        <begin position="266"/>
        <end position="289"/>
    </location>
</feature>
<feature type="transmembrane region" description="Helical" evidence="1">
    <location>
        <begin position="123"/>
        <end position="141"/>
    </location>
</feature>
<comment type="caution">
    <text evidence="2">The sequence shown here is derived from an EMBL/GenBank/DDBJ whole genome shotgun (WGS) entry which is preliminary data.</text>
</comment>
<organism evidence="2 3">
    <name type="scientific">Gigaspora rosea</name>
    <dbReference type="NCBI Taxonomy" id="44941"/>
    <lineage>
        <taxon>Eukaryota</taxon>
        <taxon>Fungi</taxon>
        <taxon>Fungi incertae sedis</taxon>
        <taxon>Mucoromycota</taxon>
        <taxon>Glomeromycotina</taxon>
        <taxon>Glomeromycetes</taxon>
        <taxon>Diversisporales</taxon>
        <taxon>Gigasporaceae</taxon>
        <taxon>Gigaspora</taxon>
    </lineage>
</organism>
<gene>
    <name evidence="2" type="ORF">C2G38_2219726</name>
</gene>
<dbReference type="EMBL" id="QKWP01001988">
    <property type="protein sequence ID" value="RIB05405.1"/>
    <property type="molecule type" value="Genomic_DNA"/>
</dbReference>
<name>A0A397U547_9GLOM</name>
<evidence type="ECO:0000256" key="1">
    <source>
        <dbReference type="SAM" id="Phobius"/>
    </source>
</evidence>
<proteinExistence type="predicted"/>
<accession>A0A397U547</accession>
<feature type="transmembrane region" description="Helical" evidence="1">
    <location>
        <begin position="235"/>
        <end position="254"/>
    </location>
</feature>
<sequence>MGAGYLLQNLQTPAPQYVLGCLPVIVTVGVAPDSGCVRKLLWIMRCLGCPFTGLFYHCNIMNDEKTMCVYWLSSNHFIEEDGNISSRRPVGHHSKYALLTSEQIERVNECIAEASLLDRFSSIVSAYYILVGIFVAMYRMLGPCTPQDWPYFPLSLTWTLPAIYKRVYGGKIIVNDPKKILRNDIIHLKKHSVCDKIYIDIYVIITALFSISIPWITVLLAYFTRPIGFGCRSKFLTAMCTIWSFNNIFAYFYHKFRGEKEVNGNVKIHCWFCFCGILITIFLILLALLSHTTSWWVVLFGEACNISDVCNQPGDNLLPH</sequence>
<dbReference type="OrthoDB" id="2324972at2759"/>
<keyword evidence="1" id="KW-1133">Transmembrane helix</keyword>
<dbReference type="AlphaFoldDB" id="A0A397U547"/>
<reference evidence="2 3" key="1">
    <citation type="submission" date="2018-06" db="EMBL/GenBank/DDBJ databases">
        <title>Comparative genomics reveals the genomic features of Rhizophagus irregularis, R. cerebriforme, R. diaphanum and Gigaspora rosea, and their symbiotic lifestyle signature.</title>
        <authorList>
            <person name="Morin E."/>
            <person name="San Clemente H."/>
            <person name="Chen E.C.H."/>
            <person name="De La Providencia I."/>
            <person name="Hainaut M."/>
            <person name="Kuo A."/>
            <person name="Kohler A."/>
            <person name="Murat C."/>
            <person name="Tang N."/>
            <person name="Roy S."/>
            <person name="Loubradou J."/>
            <person name="Henrissat B."/>
            <person name="Grigoriev I.V."/>
            <person name="Corradi N."/>
            <person name="Roux C."/>
            <person name="Martin F.M."/>
        </authorList>
    </citation>
    <scope>NUCLEOTIDE SEQUENCE [LARGE SCALE GENOMIC DNA]</scope>
    <source>
        <strain evidence="2 3">DAOM 194757</strain>
    </source>
</reference>
<keyword evidence="3" id="KW-1185">Reference proteome</keyword>
<keyword evidence="1" id="KW-0472">Membrane</keyword>
<keyword evidence="1" id="KW-0812">Transmembrane</keyword>
<evidence type="ECO:0000313" key="2">
    <source>
        <dbReference type="EMBL" id="RIB05405.1"/>
    </source>
</evidence>
<feature type="transmembrane region" description="Helical" evidence="1">
    <location>
        <begin position="201"/>
        <end position="223"/>
    </location>
</feature>